<dbReference type="EMBL" id="UYYA01003831">
    <property type="protein sequence ID" value="VDM56389.1"/>
    <property type="molecule type" value="Genomic_DNA"/>
</dbReference>
<gene>
    <name evidence="2" type="ORF">ACOC_LOCUS4804</name>
</gene>
<evidence type="ECO:0000313" key="2">
    <source>
        <dbReference type="EMBL" id="VDM56389.1"/>
    </source>
</evidence>
<protein>
    <submittedName>
        <fullName evidence="2 4">Uncharacterized protein</fullName>
    </submittedName>
</protein>
<keyword evidence="3" id="KW-1185">Reference proteome</keyword>
<feature type="compositionally biased region" description="Basic and acidic residues" evidence="1">
    <location>
        <begin position="12"/>
        <end position="45"/>
    </location>
</feature>
<dbReference type="WBParaSite" id="ACOC_0000480301-mRNA-1">
    <property type="protein sequence ID" value="ACOC_0000480301-mRNA-1"/>
    <property type="gene ID" value="ACOC_0000480301"/>
</dbReference>
<dbReference type="AlphaFoldDB" id="A0A0R3PJW6"/>
<sequence length="213" mass="24093">MRSSSRNYYEGKNIERSRNRNTPKDKPSDSGRDSGKESSNISEHERKPACYVCEPTGWTVPDSEITDPVYVCESDSSTFVPLPQAQIDKRPTTDPRIEEHFIGVRTCDEAGAIVKPDDFVLYYRKDDDNELDVTIPLCLAHRNTRNKESSAIIRMREWSGEHKSELKPVKLRLLSKCTTSLLVKNSDHLAGGLLAVRLTLRGIQPLTALVHRL</sequence>
<feature type="region of interest" description="Disordered" evidence="1">
    <location>
        <begin position="1"/>
        <end position="45"/>
    </location>
</feature>
<organism evidence="4">
    <name type="scientific">Angiostrongylus costaricensis</name>
    <name type="common">Nematode worm</name>
    <dbReference type="NCBI Taxonomy" id="334426"/>
    <lineage>
        <taxon>Eukaryota</taxon>
        <taxon>Metazoa</taxon>
        <taxon>Ecdysozoa</taxon>
        <taxon>Nematoda</taxon>
        <taxon>Chromadorea</taxon>
        <taxon>Rhabditida</taxon>
        <taxon>Rhabditina</taxon>
        <taxon>Rhabditomorpha</taxon>
        <taxon>Strongyloidea</taxon>
        <taxon>Metastrongylidae</taxon>
        <taxon>Angiostrongylus</taxon>
    </lineage>
</organism>
<evidence type="ECO:0000313" key="4">
    <source>
        <dbReference type="WBParaSite" id="ACOC_0000480301-mRNA-1"/>
    </source>
</evidence>
<dbReference type="Proteomes" id="UP000267027">
    <property type="component" value="Unassembled WGS sequence"/>
</dbReference>
<name>A0A0R3PJW6_ANGCS</name>
<accession>A0A0R3PJW6</accession>
<evidence type="ECO:0000256" key="1">
    <source>
        <dbReference type="SAM" id="MobiDB-lite"/>
    </source>
</evidence>
<reference evidence="2 3" key="2">
    <citation type="submission" date="2018-11" db="EMBL/GenBank/DDBJ databases">
        <authorList>
            <consortium name="Pathogen Informatics"/>
        </authorList>
    </citation>
    <scope>NUCLEOTIDE SEQUENCE [LARGE SCALE GENOMIC DNA]</scope>
    <source>
        <strain evidence="2 3">Costa Rica</strain>
    </source>
</reference>
<reference evidence="4" key="1">
    <citation type="submission" date="2017-02" db="UniProtKB">
        <authorList>
            <consortium name="WormBaseParasite"/>
        </authorList>
    </citation>
    <scope>IDENTIFICATION</scope>
</reference>
<dbReference type="OrthoDB" id="5868621at2759"/>
<evidence type="ECO:0000313" key="3">
    <source>
        <dbReference type="Proteomes" id="UP000267027"/>
    </source>
</evidence>
<proteinExistence type="predicted"/>